<keyword evidence="9" id="KW-1185">Reference proteome</keyword>
<comment type="catalytic activity">
    <reaction evidence="5">
        <text>ATP + H2O = ADP + phosphate + H(+)</text>
        <dbReference type="Rhea" id="RHEA:13065"/>
        <dbReference type="ChEBI" id="CHEBI:15377"/>
        <dbReference type="ChEBI" id="CHEBI:15378"/>
        <dbReference type="ChEBI" id="CHEBI:30616"/>
        <dbReference type="ChEBI" id="CHEBI:43474"/>
        <dbReference type="ChEBI" id="CHEBI:456216"/>
    </reaction>
</comment>
<dbReference type="OMA" id="PNSQMTL"/>
<dbReference type="Proteomes" id="UP000008311">
    <property type="component" value="Unassembled WGS sequence"/>
</dbReference>
<evidence type="ECO:0000256" key="4">
    <source>
        <dbReference type="ARBA" id="ARBA00022842"/>
    </source>
</evidence>
<dbReference type="EMBL" id="EQ973789">
    <property type="protein sequence ID" value="EEF47499.1"/>
    <property type="molecule type" value="Genomic_DNA"/>
</dbReference>
<dbReference type="AlphaFoldDB" id="B9RMH6"/>
<dbReference type="PANTHER" id="PTHR23070">
    <property type="entry name" value="BCS1 AAA-TYPE ATPASE"/>
    <property type="match status" value="1"/>
</dbReference>
<dbReference type="GO" id="GO:0005524">
    <property type="term" value="F:ATP binding"/>
    <property type="evidence" value="ECO:0007669"/>
    <property type="project" value="InterPro"/>
</dbReference>
<name>B9RMH6_RICCO</name>
<reference evidence="9" key="1">
    <citation type="journal article" date="2010" name="Nat. Biotechnol.">
        <title>Draft genome sequence of the oilseed species Ricinus communis.</title>
        <authorList>
            <person name="Chan A.P."/>
            <person name="Crabtree J."/>
            <person name="Zhao Q."/>
            <person name="Lorenzi H."/>
            <person name="Orvis J."/>
            <person name="Puiu D."/>
            <person name="Melake-Berhan A."/>
            <person name="Jones K.M."/>
            <person name="Redman J."/>
            <person name="Chen G."/>
            <person name="Cahoon E.B."/>
            <person name="Gedil M."/>
            <person name="Stanke M."/>
            <person name="Haas B.J."/>
            <person name="Wortman J.R."/>
            <person name="Fraser-Liggett C.M."/>
            <person name="Ravel J."/>
            <person name="Rabinowicz P.D."/>
        </authorList>
    </citation>
    <scope>NUCLEOTIDE SEQUENCE [LARGE SCALE GENOMIC DNA]</scope>
    <source>
        <strain evidence="9">cv. Hale</strain>
    </source>
</reference>
<dbReference type="InterPro" id="IPR027417">
    <property type="entry name" value="P-loop_NTPase"/>
</dbReference>
<dbReference type="InterPro" id="IPR058017">
    <property type="entry name" value="At3g28540-like_C"/>
</dbReference>
<gene>
    <name evidence="8" type="ORF">RCOM_1080880</name>
</gene>
<comment type="similarity">
    <text evidence="2">Belongs to the AAA ATPase family. BCS1 subfamily.</text>
</comment>
<dbReference type="SUPFAM" id="SSF52540">
    <property type="entry name" value="P-loop containing nucleoside triphosphate hydrolases"/>
    <property type="match status" value="1"/>
</dbReference>
<evidence type="ECO:0000256" key="2">
    <source>
        <dbReference type="ARBA" id="ARBA00007448"/>
    </source>
</evidence>
<feature type="region of interest" description="Disordered" evidence="6">
    <location>
        <begin position="464"/>
        <end position="503"/>
    </location>
</feature>
<keyword evidence="4" id="KW-0460">Magnesium</keyword>
<dbReference type="GO" id="GO:0006950">
    <property type="term" value="P:response to stress"/>
    <property type="evidence" value="ECO:0007669"/>
    <property type="project" value="UniProtKB-ARBA"/>
</dbReference>
<dbReference type="InterPro" id="IPR025753">
    <property type="entry name" value="AAA_N_dom"/>
</dbReference>
<dbReference type="InterPro" id="IPR003593">
    <property type="entry name" value="AAA+_ATPase"/>
</dbReference>
<dbReference type="GO" id="GO:0016887">
    <property type="term" value="F:ATP hydrolysis activity"/>
    <property type="evidence" value="ECO:0007669"/>
    <property type="project" value="InterPro"/>
</dbReference>
<sequence>MSNIFTMPSIPSTTSVISTYTAFAASSMLVRTVLNEVQTMTAQLIPQKLQDKIMASLGSLFRLNSCKLTLIIDEYNGFTINEIYQASQAYLSTRITPSVDQLKVSKAPREKNFTVTINKGQRITDEFEGIQVAWEFSSTETQTAASDYSDSTEKSERKLFLLCFNKEHKDAVLNVYLPYVLERSKALKEENKAIKLYSLFGGEYYEGPWGSINLDHPSTFDTIAMDPRLKQEVMDDLDRFVIRREFYRRVGRPWKRGYLLYGPPGTGKSSLIAAMANYLKFNIYDLELTSISSNSELRRLLTSTGNRSILVIEDIDCSIKLQDRQNGENNPGDSQLTLSGLLNFIDGLWSSCGDEKIIVFTTNYKDKLDPALLRPGRMDMHIHMSYCTTSGFKILAFNYLKIKTHCLFTEIEKLIEEVEVTPAEVAEELMKGGDVDLVLKGLQGFLQGKKEMKRKEKQSLVEIDMEVTENDNEKERQEMEKGSQGRVKKNKSKRTRRGKGRLV</sequence>
<dbReference type="eggNOG" id="KOG0743">
    <property type="taxonomic scope" value="Eukaryota"/>
</dbReference>
<dbReference type="Pfam" id="PF14363">
    <property type="entry name" value="AAA_assoc"/>
    <property type="match status" value="1"/>
</dbReference>
<dbReference type="STRING" id="3988.B9RMH6"/>
<keyword evidence="3" id="KW-0378">Hydrolase</keyword>
<dbReference type="Gene3D" id="6.10.280.40">
    <property type="match status" value="1"/>
</dbReference>
<accession>B9RMH6</accession>
<dbReference type="InterPro" id="IPR003959">
    <property type="entry name" value="ATPase_AAA_core"/>
</dbReference>
<evidence type="ECO:0000256" key="5">
    <source>
        <dbReference type="ARBA" id="ARBA00049360"/>
    </source>
</evidence>
<dbReference type="CDD" id="cd19510">
    <property type="entry name" value="RecA-like_BCS1"/>
    <property type="match status" value="1"/>
</dbReference>
<feature type="compositionally biased region" description="Basic and acidic residues" evidence="6">
    <location>
        <begin position="471"/>
        <end position="483"/>
    </location>
</feature>
<dbReference type="Gene3D" id="3.40.50.300">
    <property type="entry name" value="P-loop containing nucleotide triphosphate hydrolases"/>
    <property type="match status" value="1"/>
</dbReference>
<evidence type="ECO:0000256" key="1">
    <source>
        <dbReference type="ARBA" id="ARBA00001946"/>
    </source>
</evidence>
<dbReference type="OrthoDB" id="10251412at2759"/>
<dbReference type="InterPro" id="IPR050747">
    <property type="entry name" value="Mitochondrial_chaperone_BCS1"/>
</dbReference>
<dbReference type="Pfam" id="PF25568">
    <property type="entry name" value="AAA_lid_At3g28540"/>
    <property type="match status" value="1"/>
</dbReference>
<dbReference type="InParanoid" id="B9RMH6"/>
<dbReference type="Pfam" id="PF00004">
    <property type="entry name" value="AAA"/>
    <property type="match status" value="1"/>
</dbReference>
<evidence type="ECO:0000256" key="3">
    <source>
        <dbReference type="ARBA" id="ARBA00022801"/>
    </source>
</evidence>
<organism evidence="8 9">
    <name type="scientific">Ricinus communis</name>
    <name type="common">Castor bean</name>
    <dbReference type="NCBI Taxonomy" id="3988"/>
    <lineage>
        <taxon>Eukaryota</taxon>
        <taxon>Viridiplantae</taxon>
        <taxon>Streptophyta</taxon>
        <taxon>Embryophyta</taxon>
        <taxon>Tracheophyta</taxon>
        <taxon>Spermatophyta</taxon>
        <taxon>Magnoliopsida</taxon>
        <taxon>eudicotyledons</taxon>
        <taxon>Gunneridae</taxon>
        <taxon>Pentapetalae</taxon>
        <taxon>rosids</taxon>
        <taxon>fabids</taxon>
        <taxon>Malpighiales</taxon>
        <taxon>Euphorbiaceae</taxon>
        <taxon>Acalyphoideae</taxon>
        <taxon>Acalypheae</taxon>
        <taxon>Ricinus</taxon>
    </lineage>
</organism>
<proteinExistence type="inferred from homology"/>
<comment type="cofactor">
    <cofactor evidence="1">
        <name>Mg(2+)</name>
        <dbReference type="ChEBI" id="CHEBI:18420"/>
    </cofactor>
</comment>
<feature type="domain" description="AAA+ ATPase" evidence="7">
    <location>
        <begin position="254"/>
        <end position="388"/>
    </location>
</feature>
<dbReference type="SMART" id="SM00382">
    <property type="entry name" value="AAA"/>
    <property type="match status" value="1"/>
</dbReference>
<feature type="compositionally biased region" description="Basic residues" evidence="6">
    <location>
        <begin position="486"/>
        <end position="503"/>
    </location>
</feature>
<evidence type="ECO:0000313" key="8">
    <source>
        <dbReference type="EMBL" id="EEF47499.1"/>
    </source>
</evidence>
<evidence type="ECO:0000313" key="9">
    <source>
        <dbReference type="Proteomes" id="UP000008311"/>
    </source>
</evidence>
<protein>
    <submittedName>
        <fullName evidence="8">ATP binding protein, putative</fullName>
    </submittedName>
</protein>
<evidence type="ECO:0000259" key="7">
    <source>
        <dbReference type="SMART" id="SM00382"/>
    </source>
</evidence>
<evidence type="ECO:0000256" key="6">
    <source>
        <dbReference type="SAM" id="MobiDB-lite"/>
    </source>
</evidence>
<dbReference type="KEGG" id="rcu:8278404"/>